<dbReference type="Proteomes" id="UP000694405">
    <property type="component" value="Chromosome 7"/>
</dbReference>
<evidence type="ECO:0000313" key="2">
    <source>
        <dbReference type="Proteomes" id="UP000694405"/>
    </source>
</evidence>
<accession>A0A8C6IUX9</accession>
<protein>
    <submittedName>
        <fullName evidence="1">Uncharacterized protein</fullName>
    </submittedName>
</protein>
<name>A0A8C6IUX9_MELUD</name>
<organism evidence="1 2">
    <name type="scientific">Melopsittacus undulatus</name>
    <name type="common">Budgerigar</name>
    <name type="synonym">Psittacus undulatus</name>
    <dbReference type="NCBI Taxonomy" id="13146"/>
    <lineage>
        <taxon>Eukaryota</taxon>
        <taxon>Metazoa</taxon>
        <taxon>Chordata</taxon>
        <taxon>Craniata</taxon>
        <taxon>Vertebrata</taxon>
        <taxon>Euteleostomi</taxon>
        <taxon>Archelosauria</taxon>
        <taxon>Archosauria</taxon>
        <taxon>Dinosauria</taxon>
        <taxon>Saurischia</taxon>
        <taxon>Theropoda</taxon>
        <taxon>Coelurosauria</taxon>
        <taxon>Aves</taxon>
        <taxon>Neognathae</taxon>
        <taxon>Neoaves</taxon>
        <taxon>Telluraves</taxon>
        <taxon>Australaves</taxon>
        <taxon>Psittaciformes</taxon>
        <taxon>Psittaculidae</taxon>
        <taxon>Melopsittacus</taxon>
    </lineage>
</organism>
<keyword evidence="2" id="KW-1185">Reference proteome</keyword>
<evidence type="ECO:0000313" key="1">
    <source>
        <dbReference type="Ensembl" id="ENSMUNP00000002980.2"/>
    </source>
</evidence>
<proteinExistence type="predicted"/>
<accession>A0A8V5FSP4</accession>
<sequence length="127" mass="14630">SIGKTQMQQLKALIHYLPNLLPHTFRSNSAEEHRVLLVQIWGKCRIGFRIHPKGDTCYLSPQCDIQSIFVSHFCSDTGVRNIWNIRNYWPVLFASGQGHFPNCTCGNWYCATGCSFGKCLSKWLHWL</sequence>
<reference evidence="1" key="2">
    <citation type="submission" date="2025-08" db="UniProtKB">
        <authorList>
            <consortium name="Ensembl"/>
        </authorList>
    </citation>
    <scope>IDENTIFICATION</scope>
</reference>
<reference evidence="1" key="1">
    <citation type="submission" date="2020-03" db="EMBL/GenBank/DDBJ databases">
        <title>Melopsittacus undulatus (budgerigar) genome, bMelUnd1, maternal haplotype with Z.</title>
        <authorList>
            <person name="Gedman G."/>
            <person name="Mountcastle J."/>
            <person name="Haase B."/>
            <person name="Formenti G."/>
            <person name="Wright T."/>
            <person name="Apodaca J."/>
            <person name="Pelan S."/>
            <person name="Chow W."/>
            <person name="Rhie A."/>
            <person name="Howe K."/>
            <person name="Fedrigo O."/>
            <person name="Jarvis E.D."/>
        </authorList>
    </citation>
    <scope>NUCLEOTIDE SEQUENCE [LARGE SCALE GENOMIC DNA]</scope>
</reference>
<dbReference type="AlphaFoldDB" id="A0A8C6IUX9"/>
<reference evidence="1" key="3">
    <citation type="submission" date="2025-09" db="UniProtKB">
        <authorList>
            <consortium name="Ensembl"/>
        </authorList>
    </citation>
    <scope>IDENTIFICATION</scope>
</reference>
<dbReference type="Ensembl" id="ENSMUNT00000003522.2">
    <property type="protein sequence ID" value="ENSMUNP00000002980.2"/>
    <property type="gene ID" value="ENSMUNG00000002590.2"/>
</dbReference>